<organism evidence="5 6">
    <name type="scientific">Histidinibacterium lentulum</name>
    <dbReference type="NCBI Taxonomy" id="2480588"/>
    <lineage>
        <taxon>Bacteria</taxon>
        <taxon>Pseudomonadati</taxon>
        <taxon>Pseudomonadota</taxon>
        <taxon>Alphaproteobacteria</taxon>
        <taxon>Rhodobacterales</taxon>
        <taxon>Paracoccaceae</taxon>
        <taxon>Histidinibacterium</taxon>
    </lineage>
</organism>
<dbReference type="Proteomes" id="UP000268016">
    <property type="component" value="Unassembled WGS sequence"/>
</dbReference>
<dbReference type="SUPFAM" id="SSF51120">
    <property type="entry name" value="beta-Roll"/>
    <property type="match status" value="2"/>
</dbReference>
<dbReference type="Pfam" id="PF00353">
    <property type="entry name" value="HemolysinCabind"/>
    <property type="match status" value="4"/>
</dbReference>
<comment type="subcellular location">
    <subcellularLocation>
        <location evidence="1">Secreted</location>
    </subcellularLocation>
</comment>
<dbReference type="InterPro" id="IPR018511">
    <property type="entry name" value="Hemolysin-typ_Ca-bd_CS"/>
</dbReference>
<comment type="caution">
    <text evidence="5">The sequence shown here is derived from an EMBL/GenBank/DDBJ whole genome shotgun (WGS) entry which is preliminary data.</text>
</comment>
<evidence type="ECO:0000256" key="1">
    <source>
        <dbReference type="ARBA" id="ARBA00004613"/>
    </source>
</evidence>
<evidence type="ECO:0000256" key="3">
    <source>
        <dbReference type="SAM" id="MobiDB-lite"/>
    </source>
</evidence>
<dbReference type="PRINTS" id="PR00313">
    <property type="entry name" value="CABNDNGRPT"/>
</dbReference>
<accession>A0A3N2R8H9</accession>
<dbReference type="Pfam" id="PF00028">
    <property type="entry name" value="Cadherin"/>
    <property type="match status" value="1"/>
</dbReference>
<name>A0A3N2R8H9_9RHOB</name>
<dbReference type="InterPro" id="IPR015919">
    <property type="entry name" value="Cadherin-like_sf"/>
</dbReference>
<sequence>MRHPRSIGRRLAPARSSPGRPRMTTGLRLANLASPCVTRARVTSGRDQPLPDTLWRVRPGGPASIHARVVKGASAGSDTPMAHRLILQQDTAAQGREFRSFDLFTGALLTEVQTGPADTVLTIAPHPVATTEGVAFIGQDVFSSTGIDLFRTDGLPNLSSPATVLDSGDIRTGNLAQIGDRIYYLETVGGNVTLFGLGGGAPQSQTLTNYGNEAFGSLDGAFLFITEQTSGELTLFFDGDGDGFDFYRLREFASGVEDDLFDALDRGAERAANGDLLAVGDDRDRDIILVRDGLFEDHAVPFEYFGGDIEPFEDGFLVVLEEDDFSGPRKNLVYKLAPDGAFTRIGPSADFLSTDFDLDLFALPGLGGSFLIQVTDPSGPGRSVDMFDAAAGTALPVVGLARMERGAAGDGFYVFAGNDGDPNGTGWEPYITDGTRAGTVFLRNINPSGDSNPTDFFAVDGDVYFLASRTGSASNQSLWRYDGQALTEIVTSAQVPNLTDIMGSVYYNVFPTQPTLSRTTVAENAPAGTVIGTVSATDPDQTGPVRLSLAFDSETFPLFELQGNRLVTRQPLDFETQNAYRITINAFDGEDISSRSFTIRVTDVDESRSGGGASGATEGDDILRGTPGNDTIDGLGGNDRIDGLTGFDLLSGSEGFDLIFGGGGDDTIFGGAGFDTLNGNSGNDIIRGNAGNDLIDGGIGTDTVDGGIGADTIFGKGGDDSISGGDGFDLLAGNAGNDVMKGNNGNDTMYGGQGFDVMDGGLGADLMFGDAGFDTLYGKGGNDSLFGGAGNDTLYGNAGNDVIDGGTGNDLLFGGLGADRFVFKRGYGQDTIADMQEVDTIVLDGAGLGVGSAAQLAGLITETPAHWRLDFGSGDVLTVLKPMAGGTLDPGDFVLA</sequence>
<dbReference type="GO" id="GO:0007156">
    <property type="term" value="P:homophilic cell adhesion via plasma membrane adhesion molecules"/>
    <property type="evidence" value="ECO:0007669"/>
    <property type="project" value="InterPro"/>
</dbReference>
<feature type="region of interest" description="Disordered" evidence="3">
    <location>
        <begin position="604"/>
        <end position="634"/>
    </location>
</feature>
<dbReference type="EMBL" id="RDRB01000002">
    <property type="protein sequence ID" value="ROU03792.1"/>
    <property type="molecule type" value="Genomic_DNA"/>
</dbReference>
<dbReference type="SUPFAM" id="SSF49313">
    <property type="entry name" value="Cadherin-like"/>
    <property type="match status" value="1"/>
</dbReference>
<dbReference type="SMART" id="SM00112">
    <property type="entry name" value="CA"/>
    <property type="match status" value="1"/>
</dbReference>
<dbReference type="InterPro" id="IPR050557">
    <property type="entry name" value="RTX_toxin/Mannuronan_C5-epim"/>
</dbReference>
<evidence type="ECO:0000313" key="5">
    <source>
        <dbReference type="EMBL" id="ROU03792.1"/>
    </source>
</evidence>
<dbReference type="PANTHER" id="PTHR38340">
    <property type="entry name" value="S-LAYER PROTEIN"/>
    <property type="match status" value="1"/>
</dbReference>
<dbReference type="AlphaFoldDB" id="A0A3N2R8H9"/>
<dbReference type="PROSITE" id="PS50268">
    <property type="entry name" value="CADHERIN_2"/>
    <property type="match status" value="1"/>
</dbReference>
<proteinExistence type="predicted"/>
<reference evidence="5 6" key="1">
    <citation type="submission" date="2018-10" db="EMBL/GenBank/DDBJ databases">
        <title>Histidinibacterium lentulum gen. nov., sp. nov., a marine bacterium from the culture broth of Picochlorum sp. 122.</title>
        <authorList>
            <person name="Wang G."/>
        </authorList>
    </citation>
    <scope>NUCLEOTIDE SEQUENCE [LARGE SCALE GENOMIC DNA]</scope>
    <source>
        <strain evidence="5 6">B17</strain>
    </source>
</reference>
<keyword evidence="6" id="KW-1185">Reference proteome</keyword>
<dbReference type="GO" id="GO:0005509">
    <property type="term" value="F:calcium ion binding"/>
    <property type="evidence" value="ECO:0007669"/>
    <property type="project" value="InterPro"/>
</dbReference>
<dbReference type="InterPro" id="IPR001343">
    <property type="entry name" value="Hemolysn_Ca-bd"/>
</dbReference>
<gene>
    <name evidence="5" type="ORF">EAT49_05735</name>
</gene>
<keyword evidence="2" id="KW-0964">Secreted</keyword>
<feature type="domain" description="Cadherin" evidence="4">
    <location>
        <begin position="513"/>
        <end position="629"/>
    </location>
</feature>
<dbReference type="OrthoDB" id="5242885at2"/>
<evidence type="ECO:0000313" key="6">
    <source>
        <dbReference type="Proteomes" id="UP000268016"/>
    </source>
</evidence>
<dbReference type="Gene3D" id="2.60.40.60">
    <property type="entry name" value="Cadherins"/>
    <property type="match status" value="1"/>
</dbReference>
<dbReference type="GO" id="GO:0016020">
    <property type="term" value="C:membrane"/>
    <property type="evidence" value="ECO:0007669"/>
    <property type="project" value="InterPro"/>
</dbReference>
<dbReference type="InterPro" id="IPR002126">
    <property type="entry name" value="Cadherin-like_dom"/>
</dbReference>
<dbReference type="CDD" id="cd11304">
    <property type="entry name" value="Cadherin_repeat"/>
    <property type="match status" value="1"/>
</dbReference>
<dbReference type="GO" id="GO:0005576">
    <property type="term" value="C:extracellular region"/>
    <property type="evidence" value="ECO:0007669"/>
    <property type="project" value="UniProtKB-SubCell"/>
</dbReference>
<dbReference type="PANTHER" id="PTHR38340:SF1">
    <property type="entry name" value="S-LAYER PROTEIN"/>
    <property type="match status" value="1"/>
</dbReference>
<dbReference type="PROSITE" id="PS00330">
    <property type="entry name" value="HEMOLYSIN_CALCIUM"/>
    <property type="match status" value="3"/>
</dbReference>
<feature type="region of interest" description="Disordered" evidence="3">
    <location>
        <begin position="1"/>
        <end position="24"/>
    </location>
</feature>
<evidence type="ECO:0000259" key="4">
    <source>
        <dbReference type="PROSITE" id="PS50268"/>
    </source>
</evidence>
<dbReference type="InterPro" id="IPR011049">
    <property type="entry name" value="Serralysin-like_metalloprot_C"/>
</dbReference>
<dbReference type="PRINTS" id="PR00205">
    <property type="entry name" value="CADHERIN"/>
</dbReference>
<dbReference type="Gene3D" id="2.150.10.10">
    <property type="entry name" value="Serralysin-like metalloprotease, C-terminal"/>
    <property type="match status" value="3"/>
</dbReference>
<evidence type="ECO:0000256" key="2">
    <source>
        <dbReference type="ARBA" id="ARBA00022525"/>
    </source>
</evidence>
<protein>
    <recommendedName>
        <fullName evidence="4">Cadherin domain-containing protein</fullName>
    </recommendedName>
</protein>